<protein>
    <recommendedName>
        <fullName evidence="3">Prepilin-type N-terminal cleavage/methylation domain-containing protein</fullName>
    </recommendedName>
</protein>
<dbReference type="SUPFAM" id="SSF54523">
    <property type="entry name" value="Pili subunits"/>
    <property type="match status" value="1"/>
</dbReference>
<dbReference type="EMBL" id="VJOO01000051">
    <property type="protein sequence ID" value="TSE34210.1"/>
    <property type="molecule type" value="Genomic_DNA"/>
</dbReference>
<name>A0A554XEF1_9BURK</name>
<dbReference type="InterPro" id="IPR045584">
    <property type="entry name" value="Pilin-like"/>
</dbReference>
<dbReference type="Pfam" id="PF07963">
    <property type="entry name" value="N_methyl"/>
    <property type="match status" value="1"/>
</dbReference>
<dbReference type="AlphaFoldDB" id="A0A554XEF1"/>
<dbReference type="Proteomes" id="UP000316388">
    <property type="component" value="Unassembled WGS sequence"/>
</dbReference>
<sequence length="155" mass="16088">MRGFTLIELMVTLAILAMLLLMAAPLAADWVHGARTLQARGTLVQGFENAKALALRNPCEAPNATGAHAAVLQAQTDGTAVTLNVLAQGGSGCAPNPQWTARLPEGVSLTLNGTLLTTSSTPLTVELDNRGLPAASIPFILRRGGPQNDETGTLH</sequence>
<evidence type="ECO:0000313" key="2">
    <source>
        <dbReference type="Proteomes" id="UP000316388"/>
    </source>
</evidence>
<proteinExistence type="predicted"/>
<reference evidence="1 2" key="1">
    <citation type="submission" date="2019-07" db="EMBL/GenBank/DDBJ databases">
        <title>Tepidimonas fonticaldi AT-A2 draft genome.</title>
        <authorList>
            <person name="Da Costa M.S."/>
            <person name="Froufe H.J.C."/>
            <person name="Egas C."/>
            <person name="Albuquerque L."/>
        </authorList>
    </citation>
    <scope>NUCLEOTIDE SEQUENCE [LARGE SCALE GENOMIC DNA]</scope>
    <source>
        <strain evidence="1 2">AT-A2</strain>
    </source>
</reference>
<accession>A0A554XEF1</accession>
<dbReference type="Gene3D" id="3.30.700.10">
    <property type="entry name" value="Glycoprotein, Type 4 Pilin"/>
    <property type="match status" value="1"/>
</dbReference>
<dbReference type="NCBIfam" id="TIGR02532">
    <property type="entry name" value="IV_pilin_GFxxxE"/>
    <property type="match status" value="1"/>
</dbReference>
<evidence type="ECO:0000313" key="1">
    <source>
        <dbReference type="EMBL" id="TSE34210.1"/>
    </source>
</evidence>
<dbReference type="InterPro" id="IPR012902">
    <property type="entry name" value="N_methyl_site"/>
</dbReference>
<comment type="caution">
    <text evidence="1">The sequence shown here is derived from an EMBL/GenBank/DDBJ whole genome shotgun (WGS) entry which is preliminary data.</text>
</comment>
<gene>
    <name evidence="1" type="ORF">Tfont_02732</name>
</gene>
<dbReference type="RefSeq" id="WP_260682411.1">
    <property type="nucleotide sequence ID" value="NZ_VJOO01000051.1"/>
</dbReference>
<evidence type="ECO:0008006" key="3">
    <source>
        <dbReference type="Google" id="ProtNLM"/>
    </source>
</evidence>
<dbReference type="PROSITE" id="PS00409">
    <property type="entry name" value="PROKAR_NTER_METHYL"/>
    <property type="match status" value="1"/>
</dbReference>
<organism evidence="1 2">
    <name type="scientific">Tepidimonas fonticaldi</name>
    <dbReference type="NCBI Taxonomy" id="1101373"/>
    <lineage>
        <taxon>Bacteria</taxon>
        <taxon>Pseudomonadati</taxon>
        <taxon>Pseudomonadota</taxon>
        <taxon>Betaproteobacteria</taxon>
        <taxon>Burkholderiales</taxon>
        <taxon>Tepidimonas</taxon>
    </lineage>
</organism>